<evidence type="ECO:0000313" key="4">
    <source>
        <dbReference type="Proteomes" id="UP000518887"/>
    </source>
</evidence>
<dbReference type="Pfam" id="PF01739">
    <property type="entry name" value="CheR"/>
    <property type="match status" value="1"/>
</dbReference>
<sequence>MENTTEKPSINSVLKESLGNIQNIAGADAAETPKQDNMVVVDYKMVTFSLAGKDYAIDIMKVKEIAKAGRFTYVPNALPFVLGVYNLRGDIIPIIDLRLFFNIDMPEREYDALENMLIVSIGELTFGIVVDEIDKVVGIQKSTINPPHPLFGDINIKYIQGVVEVNNRLYVLLDIDKIFGSKADNKASEDAVMKEMAARVAASPAGAAKKQAAPAPKKEERVDYSFVVDSLASMRKFTASMLNDKWMQVRYKEWEGERGKGKTQLQTPADADIFLKKFFSPFNGSWWDKAYADSVFKALPDNTAKQIVVWNPGCGKGCETYSLACILRKRYPEAKVRIYAHEVDLLSISNAPLLAVPADVANDWYAPYITKKANGDFTFIPEIRDSILFEYHDCANTNNLPTCDIIFARDVLSFLPEPSQQTIVSEFYEKLKGNGVVMLGQNESLEENPKWSTTKVGTITIFGKK</sequence>
<reference evidence="3 4" key="1">
    <citation type="submission" date="2020-08" db="EMBL/GenBank/DDBJ databases">
        <title>Genomic Encyclopedia of Type Strains, Phase IV (KMG-IV): sequencing the most valuable type-strain genomes for metagenomic binning, comparative biology and taxonomic classification.</title>
        <authorList>
            <person name="Goeker M."/>
        </authorList>
    </citation>
    <scope>NUCLEOTIDE SEQUENCE [LARGE SCALE GENOMIC DNA]</scope>
    <source>
        <strain evidence="3 4">DSM 103462</strain>
    </source>
</reference>
<dbReference type="Gene3D" id="2.30.30.40">
    <property type="entry name" value="SH3 Domains"/>
    <property type="match status" value="1"/>
</dbReference>
<dbReference type="GO" id="GO:0008757">
    <property type="term" value="F:S-adenosylmethionine-dependent methyltransferase activity"/>
    <property type="evidence" value="ECO:0007669"/>
    <property type="project" value="InterPro"/>
</dbReference>
<dbReference type="Proteomes" id="UP000518887">
    <property type="component" value="Unassembled WGS sequence"/>
</dbReference>
<dbReference type="Gene3D" id="2.40.50.180">
    <property type="entry name" value="CheA-289, Domain 4"/>
    <property type="match status" value="1"/>
</dbReference>
<dbReference type="Gene3D" id="3.40.50.150">
    <property type="entry name" value="Vaccinia Virus protein VP39"/>
    <property type="match status" value="1"/>
</dbReference>
<feature type="domain" description="CheR-type methyltransferase" evidence="1">
    <location>
        <begin position="274"/>
        <end position="465"/>
    </location>
</feature>
<evidence type="ECO:0000313" key="3">
    <source>
        <dbReference type="EMBL" id="MBB5226152.1"/>
    </source>
</evidence>
<name>A0A7W8G9A7_9SPIR</name>
<accession>A0A7W8G9A7</accession>
<keyword evidence="4" id="KW-1185">Reference proteome</keyword>
<dbReference type="AlphaFoldDB" id="A0A7W8G9A7"/>
<dbReference type="CDD" id="cd00732">
    <property type="entry name" value="CheW"/>
    <property type="match status" value="1"/>
</dbReference>
<dbReference type="SUPFAM" id="SSF53335">
    <property type="entry name" value="S-adenosyl-L-methionine-dependent methyltransferases"/>
    <property type="match status" value="1"/>
</dbReference>
<dbReference type="InterPro" id="IPR022642">
    <property type="entry name" value="CheR_C"/>
</dbReference>
<dbReference type="PROSITE" id="PS50851">
    <property type="entry name" value="CHEW"/>
    <property type="match status" value="1"/>
</dbReference>
<dbReference type="SUPFAM" id="SSF50341">
    <property type="entry name" value="CheW-like"/>
    <property type="match status" value="1"/>
</dbReference>
<dbReference type="GO" id="GO:0007165">
    <property type="term" value="P:signal transduction"/>
    <property type="evidence" value="ECO:0007669"/>
    <property type="project" value="InterPro"/>
</dbReference>
<dbReference type="InterPro" id="IPR000780">
    <property type="entry name" value="CheR_MeTrfase"/>
</dbReference>
<dbReference type="GO" id="GO:0006935">
    <property type="term" value="P:chemotaxis"/>
    <property type="evidence" value="ECO:0007669"/>
    <property type="project" value="InterPro"/>
</dbReference>
<proteinExistence type="predicted"/>
<dbReference type="SMART" id="SM00138">
    <property type="entry name" value="MeTrc"/>
    <property type="match status" value="1"/>
</dbReference>
<dbReference type="PANTHER" id="PTHR22617:SF23">
    <property type="entry name" value="CHEMOTAXIS PROTEIN CHEW"/>
    <property type="match status" value="1"/>
</dbReference>
<feature type="domain" description="CheW-like" evidence="2">
    <location>
        <begin position="42"/>
        <end position="184"/>
    </location>
</feature>
<dbReference type="RefSeq" id="WP_184659140.1">
    <property type="nucleotide sequence ID" value="NZ_CP031518.1"/>
</dbReference>
<dbReference type="InterPro" id="IPR002545">
    <property type="entry name" value="CheW-lke_dom"/>
</dbReference>
<dbReference type="InterPro" id="IPR039315">
    <property type="entry name" value="CheW"/>
</dbReference>
<evidence type="ECO:0000259" key="1">
    <source>
        <dbReference type="PROSITE" id="PS50123"/>
    </source>
</evidence>
<organism evidence="3 4">
    <name type="scientific">Treponema ruminis</name>
    <dbReference type="NCBI Taxonomy" id="744515"/>
    <lineage>
        <taxon>Bacteria</taxon>
        <taxon>Pseudomonadati</taxon>
        <taxon>Spirochaetota</taxon>
        <taxon>Spirochaetia</taxon>
        <taxon>Spirochaetales</taxon>
        <taxon>Treponemataceae</taxon>
        <taxon>Treponema</taxon>
    </lineage>
</organism>
<dbReference type="PRINTS" id="PR00996">
    <property type="entry name" value="CHERMTFRASE"/>
</dbReference>
<protein>
    <submittedName>
        <fullName evidence="3">Purine-binding chemotaxis protein CheW</fullName>
    </submittedName>
</protein>
<dbReference type="GO" id="GO:0005829">
    <property type="term" value="C:cytosol"/>
    <property type="evidence" value="ECO:0007669"/>
    <property type="project" value="TreeGrafter"/>
</dbReference>
<dbReference type="InterPro" id="IPR036061">
    <property type="entry name" value="CheW-like_dom_sf"/>
</dbReference>
<evidence type="ECO:0000259" key="2">
    <source>
        <dbReference type="PROSITE" id="PS50851"/>
    </source>
</evidence>
<dbReference type="PROSITE" id="PS50123">
    <property type="entry name" value="CHER"/>
    <property type="match status" value="1"/>
</dbReference>
<comment type="caution">
    <text evidence="3">The sequence shown here is derived from an EMBL/GenBank/DDBJ whole genome shotgun (WGS) entry which is preliminary data.</text>
</comment>
<dbReference type="EMBL" id="JACHFQ010000004">
    <property type="protein sequence ID" value="MBB5226152.1"/>
    <property type="molecule type" value="Genomic_DNA"/>
</dbReference>
<gene>
    <name evidence="3" type="ORF">HNP76_001520</name>
</gene>
<dbReference type="Pfam" id="PF01584">
    <property type="entry name" value="CheW"/>
    <property type="match status" value="1"/>
</dbReference>
<dbReference type="PANTHER" id="PTHR22617">
    <property type="entry name" value="CHEMOTAXIS SENSOR HISTIDINE KINASE-RELATED"/>
    <property type="match status" value="1"/>
</dbReference>
<dbReference type="InterPro" id="IPR029063">
    <property type="entry name" value="SAM-dependent_MTases_sf"/>
</dbReference>
<dbReference type="SMART" id="SM00260">
    <property type="entry name" value="CheW"/>
    <property type="match status" value="1"/>
</dbReference>